<feature type="compositionally biased region" description="Polar residues" evidence="1">
    <location>
        <begin position="1028"/>
        <end position="1043"/>
    </location>
</feature>
<feature type="compositionally biased region" description="Low complexity" evidence="1">
    <location>
        <begin position="1072"/>
        <end position="1087"/>
    </location>
</feature>
<comment type="caution">
    <text evidence="3">The sequence shown here is derived from an EMBL/GenBank/DDBJ whole genome shotgun (WGS) entry which is preliminary data.</text>
</comment>
<dbReference type="Proteomes" id="UP001161757">
    <property type="component" value="Unassembled WGS sequence"/>
</dbReference>
<feature type="compositionally biased region" description="Polar residues" evidence="1">
    <location>
        <begin position="24"/>
        <end position="36"/>
    </location>
</feature>
<feature type="region of interest" description="Disordered" evidence="1">
    <location>
        <begin position="216"/>
        <end position="275"/>
    </location>
</feature>
<dbReference type="Gene3D" id="1.20.58.80">
    <property type="entry name" value="Phosphotransferase system, lactose/cellobiose-type IIA subunit"/>
    <property type="match status" value="1"/>
</dbReference>
<feature type="compositionally biased region" description="Polar residues" evidence="1">
    <location>
        <begin position="620"/>
        <end position="635"/>
    </location>
</feature>
<feature type="region of interest" description="Disordered" evidence="1">
    <location>
        <begin position="599"/>
        <end position="683"/>
    </location>
</feature>
<organism evidence="3 4">
    <name type="scientific">Exophiala dermatitidis</name>
    <name type="common">Black yeast-like fungus</name>
    <name type="synonym">Wangiella dermatitidis</name>
    <dbReference type="NCBI Taxonomy" id="5970"/>
    <lineage>
        <taxon>Eukaryota</taxon>
        <taxon>Fungi</taxon>
        <taxon>Dikarya</taxon>
        <taxon>Ascomycota</taxon>
        <taxon>Pezizomycotina</taxon>
        <taxon>Eurotiomycetes</taxon>
        <taxon>Chaetothyriomycetidae</taxon>
        <taxon>Chaetothyriales</taxon>
        <taxon>Herpotrichiellaceae</taxon>
        <taxon>Exophiala</taxon>
    </lineage>
</organism>
<accession>A0AAN6IXB6</accession>
<feature type="compositionally biased region" description="Polar residues" evidence="1">
    <location>
        <begin position="766"/>
        <end position="791"/>
    </location>
</feature>
<feature type="compositionally biased region" description="Polar residues" evidence="1">
    <location>
        <begin position="716"/>
        <end position="730"/>
    </location>
</feature>
<feature type="compositionally biased region" description="Low complexity" evidence="1">
    <location>
        <begin position="604"/>
        <end position="619"/>
    </location>
</feature>
<reference evidence="3" key="1">
    <citation type="submission" date="2023-01" db="EMBL/GenBank/DDBJ databases">
        <title>Exophiala dermititidis isolated from Cystic Fibrosis Patient.</title>
        <authorList>
            <person name="Kurbessoian T."/>
            <person name="Crocker A."/>
            <person name="Murante D."/>
            <person name="Hogan D.A."/>
            <person name="Stajich J.E."/>
        </authorList>
    </citation>
    <scope>NUCLEOTIDE SEQUENCE</scope>
    <source>
        <strain evidence="3">Ex8</strain>
    </source>
</reference>
<feature type="compositionally biased region" description="Low complexity" evidence="1">
    <location>
        <begin position="9"/>
        <end position="23"/>
    </location>
</feature>
<feature type="region of interest" description="Disordered" evidence="1">
    <location>
        <begin position="1017"/>
        <end position="1108"/>
    </location>
</feature>
<name>A0AAN6IXB6_EXODE</name>
<feature type="compositionally biased region" description="Basic and acidic residues" evidence="1">
    <location>
        <begin position="636"/>
        <end position="646"/>
    </location>
</feature>
<dbReference type="PANTHER" id="PTHR37327:SF1">
    <property type="entry name" value="MICROTUBULE INTERACTING AND TRANSPORT DOMAIN-CONTAINING PROTEIN"/>
    <property type="match status" value="1"/>
</dbReference>
<feature type="region of interest" description="Disordered" evidence="1">
    <location>
        <begin position="521"/>
        <end position="540"/>
    </location>
</feature>
<dbReference type="InterPro" id="IPR036181">
    <property type="entry name" value="MIT_dom_sf"/>
</dbReference>
<feature type="region of interest" description="Disordered" evidence="1">
    <location>
        <begin position="1"/>
        <end position="99"/>
    </location>
</feature>
<feature type="compositionally biased region" description="Polar residues" evidence="1">
    <location>
        <begin position="77"/>
        <end position="99"/>
    </location>
</feature>
<evidence type="ECO:0000313" key="3">
    <source>
        <dbReference type="EMBL" id="KAJ8990511.1"/>
    </source>
</evidence>
<dbReference type="SUPFAM" id="SSF116846">
    <property type="entry name" value="MIT domain"/>
    <property type="match status" value="1"/>
</dbReference>
<evidence type="ECO:0000259" key="2">
    <source>
        <dbReference type="Pfam" id="PF04212"/>
    </source>
</evidence>
<feature type="domain" description="MIT" evidence="2">
    <location>
        <begin position="277"/>
        <end position="341"/>
    </location>
</feature>
<protein>
    <recommendedName>
        <fullName evidence="2">MIT domain-containing protein</fullName>
    </recommendedName>
</protein>
<proteinExistence type="predicted"/>
<feature type="region of interest" description="Disordered" evidence="1">
    <location>
        <begin position="716"/>
        <end position="823"/>
    </location>
</feature>
<feature type="compositionally biased region" description="Polar residues" evidence="1">
    <location>
        <begin position="216"/>
        <end position="241"/>
    </location>
</feature>
<dbReference type="PANTHER" id="PTHR37327">
    <property type="entry name" value="CHROMOSOME 1, WHOLE GENOME SHOTGUN SEQUENCE"/>
    <property type="match status" value="1"/>
</dbReference>
<evidence type="ECO:0000256" key="1">
    <source>
        <dbReference type="SAM" id="MobiDB-lite"/>
    </source>
</evidence>
<dbReference type="InterPro" id="IPR007330">
    <property type="entry name" value="MIT_dom"/>
</dbReference>
<feature type="region of interest" description="Disordered" evidence="1">
    <location>
        <begin position="417"/>
        <end position="487"/>
    </location>
</feature>
<dbReference type="EMBL" id="JAJGCB010000010">
    <property type="protein sequence ID" value="KAJ8990511.1"/>
    <property type="molecule type" value="Genomic_DNA"/>
</dbReference>
<evidence type="ECO:0000313" key="4">
    <source>
        <dbReference type="Proteomes" id="UP001161757"/>
    </source>
</evidence>
<dbReference type="Pfam" id="PF04212">
    <property type="entry name" value="MIT"/>
    <property type="match status" value="1"/>
</dbReference>
<feature type="compositionally biased region" description="Low complexity" evidence="1">
    <location>
        <begin position="670"/>
        <end position="681"/>
    </location>
</feature>
<dbReference type="AlphaFoldDB" id="A0AAN6IXB6"/>
<feature type="region of interest" description="Disordered" evidence="1">
    <location>
        <begin position="112"/>
        <end position="189"/>
    </location>
</feature>
<feature type="compositionally biased region" description="Basic and acidic residues" evidence="1">
    <location>
        <begin position="59"/>
        <end position="76"/>
    </location>
</feature>
<feature type="compositionally biased region" description="Basic and acidic residues" evidence="1">
    <location>
        <begin position="442"/>
        <end position="451"/>
    </location>
</feature>
<gene>
    <name evidence="3" type="ORF">HRR80_005292</name>
</gene>
<sequence length="1191" mass="127787">MSPTTATATRNQRFSRSNSTSSSVKTVQLAASSSAKSAPGNGYVRRMSKIASDTLSTSEHQRYDRSRSRSRPENSLESRLQGSSLNINRWSHSTSSSVSAIETDAVRVRANVSSRRLSLAPPMSSAESDRGGPPSSTNPRPASRSPVGRPNQAPGLLQVESNNGSREVSPIGVSPLTPTSMFNPSAGDMLGETWQGRKVGKNGESVAMSIHYMGTNSEPTDQAVESSSQYTTQTLQPNTTGRPPPDEEGYDMAEPTTAPSISNRGRSHRSPTQKTMLSKALGKANTAVLLDNAQNIAGAIEAYAEACDLLQQVLVRSSDLDDRKKLSAIRSTYSNRIAELHDLDDSFSVLMEKALPEDPPFDDANHVFFTSDGTEPDTAGVLETVHIPPRQESLLPEIFGGDSYLSDPSSRRRLQIPSLGVPMEAQYMPRPLSPRRAPSPSSERDTMRADDPNIGTLHAREHSTESTSWLDTLEEGETSSRSSRLSSVDFGIPDSLNLVDEIGAEFDAVLNAAVDAAYDDSLTEEPTPKPDRNGQDFNEDASGAVSISHFDGEQSLLQSDNEFTREYDDGDSSEEEERLLEAMTKGYLSDDFAVDTKYRSGIPRQSGSSTFSGQTRSSSIPSTTATNATMLSTLAESHEPSLEESPRPTPPAKDPVFASPPRGPLPSPPTSSLSPQSITSGTGVEKYAGMGLRERRLSGQSGKQLRVETFVRRNSSSFPIKPTGSASNTAGLPAPADNRVPRTAPLDRPATSLVGDAQPLAHLGSMASTESMQSESPVTPALTQGGSQGSIDDSVVMPPSPGKAQKLMIPPQPEVRKNLSSSSLRVRNLSVATTEVNGVSPATPSSAGFSSELKKVGVPLPSATFGPHLQQSGGMYLFDDHTGALEVSESPGTPSAPTLAPPLPLEPCPESFLLRPFWLMRCLYQTLAHPRGGYVTSRLFIPRDTWRVRNVKLKAIDDKVAQCDLLTAALLKLAKVDTFDADAMLEELQFFEIVLDQVRANLQKKLGNDVGFSGSSNIFKSTPEEQDQGSGKTNNTAAKSLASSWRKLRSRSSAPAIGTHGGTQKDGSAAGLTMPSLPMTSSSSVHSSRSHLNRKLPPPPTPTQLTNVPPIHATYMSSLARLFDAAQVLDGIARQVEDPGLKCSSKTQVGLELGVKNAAEFFAFYVLRFVMADLALLVDKFLKRGAEWVST</sequence>